<keyword evidence="7" id="KW-1185">Reference proteome</keyword>
<dbReference type="AlphaFoldDB" id="A0A319CWS7"/>
<evidence type="ECO:0000256" key="5">
    <source>
        <dbReference type="SAM" id="Phobius"/>
    </source>
</evidence>
<feature type="transmembrane region" description="Helical" evidence="5">
    <location>
        <begin position="66"/>
        <end position="85"/>
    </location>
</feature>
<dbReference type="GO" id="GO:0015244">
    <property type="term" value="F:fluconazole transmembrane transporter activity"/>
    <property type="evidence" value="ECO:0007669"/>
    <property type="project" value="TreeGrafter"/>
</dbReference>
<dbReference type="EMBL" id="KZ826036">
    <property type="protein sequence ID" value="PYH89290.1"/>
    <property type="molecule type" value="Genomic_DNA"/>
</dbReference>
<evidence type="ECO:0000256" key="1">
    <source>
        <dbReference type="ARBA" id="ARBA00004141"/>
    </source>
</evidence>
<keyword evidence="4 5" id="KW-0472">Membrane</keyword>
<accession>A0A319CWS7</accession>
<feature type="transmembrane region" description="Helical" evidence="5">
    <location>
        <begin position="91"/>
        <end position="115"/>
    </location>
</feature>
<dbReference type="PANTHER" id="PTHR23502">
    <property type="entry name" value="MAJOR FACILITATOR SUPERFAMILY"/>
    <property type="match status" value="1"/>
</dbReference>
<proteinExistence type="predicted"/>
<evidence type="ECO:0000313" key="7">
    <source>
        <dbReference type="Proteomes" id="UP000247810"/>
    </source>
</evidence>
<sequence>MATLIHDSASMTQVPSSAWSQDGQRYQGMTGASIDPEKGRDVNVVDWWDDNDPENPQNWRLWKARLPPAIVGGFFIPICLVWFGWSARPDIHWIMPIVGSGFFTVGALLLFNSVLNYRTDAYPVYAASVLAGNDLFRSSFGAGFPLFATAMYTDLGVSWASSTLAFLAIAFIPIPVVLMKYGETLRKNHTKRRVSTGMASNPADGAPASYHEGKHLISHSYKPIRSTTLLDNPL</sequence>
<organism evidence="6 7">
    <name type="scientific">Aspergillus ellipticus CBS 707.79</name>
    <dbReference type="NCBI Taxonomy" id="1448320"/>
    <lineage>
        <taxon>Eukaryota</taxon>
        <taxon>Fungi</taxon>
        <taxon>Dikarya</taxon>
        <taxon>Ascomycota</taxon>
        <taxon>Pezizomycotina</taxon>
        <taxon>Eurotiomycetes</taxon>
        <taxon>Eurotiomycetidae</taxon>
        <taxon>Eurotiales</taxon>
        <taxon>Aspergillaceae</taxon>
        <taxon>Aspergillus</taxon>
        <taxon>Aspergillus subgen. Circumdati</taxon>
    </lineage>
</organism>
<protein>
    <recommendedName>
        <fullName evidence="8">MFS general substrate transporter</fullName>
    </recommendedName>
</protein>
<keyword evidence="2 5" id="KW-0812">Transmembrane</keyword>
<evidence type="ECO:0000313" key="6">
    <source>
        <dbReference type="EMBL" id="PYH89290.1"/>
    </source>
</evidence>
<evidence type="ECO:0000256" key="3">
    <source>
        <dbReference type="ARBA" id="ARBA00022989"/>
    </source>
</evidence>
<dbReference type="PANTHER" id="PTHR23502:SF23">
    <property type="entry name" value="FLUCONAZOLE RESISTANCE PROTEIN 1"/>
    <property type="match status" value="1"/>
</dbReference>
<comment type="subcellular location">
    <subcellularLocation>
        <location evidence="1">Membrane</location>
        <topology evidence="1">Multi-pass membrane protein</topology>
    </subcellularLocation>
</comment>
<evidence type="ECO:0000256" key="2">
    <source>
        <dbReference type="ARBA" id="ARBA00022692"/>
    </source>
</evidence>
<dbReference type="SUPFAM" id="SSF103473">
    <property type="entry name" value="MFS general substrate transporter"/>
    <property type="match status" value="1"/>
</dbReference>
<dbReference type="STRING" id="1448320.A0A319CWS7"/>
<evidence type="ECO:0000256" key="4">
    <source>
        <dbReference type="ARBA" id="ARBA00023136"/>
    </source>
</evidence>
<dbReference type="OrthoDB" id="3357846at2759"/>
<reference evidence="6 7" key="1">
    <citation type="submission" date="2018-02" db="EMBL/GenBank/DDBJ databases">
        <title>The genomes of Aspergillus section Nigri reveals drivers in fungal speciation.</title>
        <authorList>
            <consortium name="DOE Joint Genome Institute"/>
            <person name="Vesth T.C."/>
            <person name="Nybo J."/>
            <person name="Theobald S."/>
            <person name="Brandl J."/>
            <person name="Frisvad J.C."/>
            <person name="Nielsen K.F."/>
            <person name="Lyhne E.K."/>
            <person name="Kogle M.E."/>
            <person name="Kuo A."/>
            <person name="Riley R."/>
            <person name="Clum A."/>
            <person name="Nolan M."/>
            <person name="Lipzen A."/>
            <person name="Salamov A."/>
            <person name="Henrissat B."/>
            <person name="Wiebenga A."/>
            <person name="De vries R.P."/>
            <person name="Grigoriev I.V."/>
            <person name="Mortensen U.H."/>
            <person name="Andersen M.R."/>
            <person name="Baker S.E."/>
        </authorList>
    </citation>
    <scope>NUCLEOTIDE SEQUENCE [LARGE SCALE GENOMIC DNA]</scope>
    <source>
        <strain evidence="6 7">CBS 707.79</strain>
    </source>
</reference>
<evidence type="ECO:0008006" key="8">
    <source>
        <dbReference type="Google" id="ProtNLM"/>
    </source>
</evidence>
<gene>
    <name evidence="6" type="ORF">BO71DRAFT_434920</name>
</gene>
<keyword evidence="3 5" id="KW-1133">Transmembrane helix</keyword>
<dbReference type="GO" id="GO:0005886">
    <property type="term" value="C:plasma membrane"/>
    <property type="evidence" value="ECO:0007669"/>
    <property type="project" value="TreeGrafter"/>
</dbReference>
<feature type="transmembrane region" description="Helical" evidence="5">
    <location>
        <begin position="135"/>
        <end position="153"/>
    </location>
</feature>
<dbReference type="InterPro" id="IPR036259">
    <property type="entry name" value="MFS_trans_sf"/>
</dbReference>
<feature type="transmembrane region" description="Helical" evidence="5">
    <location>
        <begin position="159"/>
        <end position="182"/>
    </location>
</feature>
<dbReference type="VEuPathDB" id="FungiDB:BO71DRAFT_434920"/>
<name>A0A319CWS7_9EURO</name>
<dbReference type="GO" id="GO:1990961">
    <property type="term" value="P:xenobiotic detoxification by transmembrane export across the plasma membrane"/>
    <property type="evidence" value="ECO:0007669"/>
    <property type="project" value="TreeGrafter"/>
</dbReference>
<dbReference type="Proteomes" id="UP000247810">
    <property type="component" value="Unassembled WGS sequence"/>
</dbReference>